<evidence type="ECO:0000313" key="4">
    <source>
        <dbReference type="Proteomes" id="UP000644115"/>
    </source>
</evidence>
<feature type="domain" description="Helix-hairpin-helix DNA-binding motif class 1" evidence="2">
    <location>
        <begin position="165"/>
        <end position="184"/>
    </location>
</feature>
<dbReference type="Pfam" id="PF10531">
    <property type="entry name" value="SLBB"/>
    <property type="match status" value="1"/>
</dbReference>
<dbReference type="Gene3D" id="3.10.560.10">
    <property type="entry name" value="Outer membrane lipoprotein wza domain like"/>
    <property type="match status" value="1"/>
</dbReference>
<dbReference type="SUPFAM" id="SSF47781">
    <property type="entry name" value="RuvA domain 2-like"/>
    <property type="match status" value="1"/>
</dbReference>
<dbReference type="GO" id="GO:0003677">
    <property type="term" value="F:DNA binding"/>
    <property type="evidence" value="ECO:0007669"/>
    <property type="project" value="InterPro"/>
</dbReference>
<dbReference type="EMBL" id="JACRWC010000108">
    <property type="protein sequence ID" value="MBC6000101.1"/>
    <property type="molecule type" value="Genomic_DNA"/>
</dbReference>
<gene>
    <name evidence="3" type="ORF">H8876_08825</name>
</gene>
<dbReference type="PANTHER" id="PTHR21180">
    <property type="entry name" value="ENDONUCLEASE/EXONUCLEASE/PHOSPHATASE FAMILY DOMAIN-CONTAINING PROTEIN 1"/>
    <property type="match status" value="1"/>
</dbReference>
<dbReference type="InterPro" id="IPR004509">
    <property type="entry name" value="Competence_ComEA_HhH"/>
</dbReference>
<feature type="region of interest" description="Disordered" evidence="1">
    <location>
        <begin position="130"/>
        <end position="158"/>
    </location>
</feature>
<dbReference type="Proteomes" id="UP000644115">
    <property type="component" value="Unassembled WGS sequence"/>
</dbReference>
<dbReference type="GO" id="GO:0015627">
    <property type="term" value="C:type II protein secretion system complex"/>
    <property type="evidence" value="ECO:0007669"/>
    <property type="project" value="TreeGrafter"/>
</dbReference>
<dbReference type="GO" id="GO:0015628">
    <property type="term" value="P:protein secretion by the type II secretion system"/>
    <property type="evidence" value="ECO:0007669"/>
    <property type="project" value="TreeGrafter"/>
</dbReference>
<accession>A0A923SNF8</accession>
<dbReference type="PANTHER" id="PTHR21180:SF32">
    <property type="entry name" value="ENDONUCLEASE_EXONUCLEASE_PHOSPHATASE FAMILY DOMAIN-CONTAINING PROTEIN 1"/>
    <property type="match status" value="1"/>
</dbReference>
<comment type="caution">
    <text evidence="3">The sequence shown here is derived from an EMBL/GenBank/DDBJ whole genome shotgun (WGS) entry which is preliminary data.</text>
</comment>
<proteinExistence type="predicted"/>
<dbReference type="NCBIfam" id="TIGR00426">
    <property type="entry name" value="competence protein ComEA helix-hairpin-helix repeat region"/>
    <property type="match status" value="1"/>
</dbReference>
<dbReference type="InterPro" id="IPR019554">
    <property type="entry name" value="Soluble_ligand-bd"/>
</dbReference>
<reference evidence="3" key="1">
    <citation type="submission" date="2020-08" db="EMBL/GenBank/DDBJ databases">
        <authorList>
            <person name="Liu C."/>
            <person name="Sun Q."/>
        </authorList>
    </citation>
    <scope>NUCLEOTIDE SEQUENCE</scope>
    <source>
        <strain evidence="3">BX16</strain>
    </source>
</reference>
<evidence type="ECO:0000256" key="1">
    <source>
        <dbReference type="SAM" id="MobiDB-lite"/>
    </source>
</evidence>
<dbReference type="InterPro" id="IPR010994">
    <property type="entry name" value="RuvA_2-like"/>
</dbReference>
<dbReference type="Gene3D" id="1.10.150.320">
    <property type="entry name" value="Photosystem II 12 kDa extrinsic protein"/>
    <property type="match status" value="1"/>
</dbReference>
<dbReference type="InterPro" id="IPR051675">
    <property type="entry name" value="Endo/Exo/Phosphatase_dom_1"/>
</dbReference>
<dbReference type="Pfam" id="PF12836">
    <property type="entry name" value="HHH_3"/>
    <property type="match status" value="1"/>
</dbReference>
<feature type="domain" description="Helix-hairpin-helix DNA-binding motif class 1" evidence="2">
    <location>
        <begin position="195"/>
        <end position="214"/>
    </location>
</feature>
<dbReference type="SMART" id="SM00278">
    <property type="entry name" value="HhH1"/>
    <property type="match status" value="2"/>
</dbReference>
<keyword evidence="4" id="KW-1185">Reference proteome</keyword>
<dbReference type="InterPro" id="IPR003583">
    <property type="entry name" value="Hlx-hairpin-Hlx_DNA-bd_motif"/>
</dbReference>
<dbReference type="AlphaFoldDB" id="A0A923SNF8"/>
<sequence length="217" mass="23108">MKKLMEILGDKRELCRLLNEHKDMLKKVGIVVLVIVLGLVVSAVKNGGQEEAQAQETTVAAEEETAEVIYVDVGGEVNQPSVVELTDGSRVTDAIAAAGGLTEKADLTDINRAAFVSDGEKIFIPSQEEYDSDGLLSGDSGNSGGSGASGRSSDGKININTADSTQLQELNGVGPATAEKIIDYRKQNGRFQSIEDIKNVSGIGDKTYEKLKDHIRV</sequence>
<dbReference type="RefSeq" id="WP_249287438.1">
    <property type="nucleotide sequence ID" value="NZ_JACRWC010000108.1"/>
</dbReference>
<protein>
    <submittedName>
        <fullName evidence="3">Helix-hairpin-helix domain-containing protein</fullName>
    </submittedName>
</protein>
<evidence type="ECO:0000313" key="3">
    <source>
        <dbReference type="EMBL" id="MBC6000101.1"/>
    </source>
</evidence>
<name>A0A923SNF8_9FIRM</name>
<organism evidence="3 4">
    <name type="scientific">Lentihominibacter faecis</name>
    <dbReference type="NCBI Taxonomy" id="2764712"/>
    <lineage>
        <taxon>Bacteria</taxon>
        <taxon>Bacillati</taxon>
        <taxon>Bacillota</taxon>
        <taxon>Clostridia</taxon>
        <taxon>Peptostreptococcales</taxon>
        <taxon>Anaerovoracaceae</taxon>
        <taxon>Lentihominibacter</taxon>
    </lineage>
</organism>
<evidence type="ECO:0000259" key="2">
    <source>
        <dbReference type="SMART" id="SM00278"/>
    </source>
</evidence>
<dbReference type="GO" id="GO:0006281">
    <property type="term" value="P:DNA repair"/>
    <property type="evidence" value="ECO:0007669"/>
    <property type="project" value="InterPro"/>
</dbReference>